<gene>
    <name evidence="2" type="ORF">E8A74_37750</name>
</gene>
<feature type="domain" description="HTH marR-type" evidence="1">
    <location>
        <begin position="1"/>
        <end position="136"/>
    </location>
</feature>
<keyword evidence="3" id="KW-1185">Reference proteome</keyword>
<evidence type="ECO:0000313" key="3">
    <source>
        <dbReference type="Proteomes" id="UP000309215"/>
    </source>
</evidence>
<dbReference type="Gene3D" id="1.10.10.10">
    <property type="entry name" value="Winged helix-like DNA-binding domain superfamily/Winged helix DNA-binding domain"/>
    <property type="match status" value="1"/>
</dbReference>
<protein>
    <submittedName>
        <fullName evidence="2">MarR family transcriptional regulator</fullName>
    </submittedName>
</protein>
<dbReference type="PANTHER" id="PTHR33164:SF43">
    <property type="entry name" value="HTH-TYPE TRANSCRIPTIONAL REPRESSOR YETL"/>
    <property type="match status" value="1"/>
</dbReference>
<dbReference type="InterPro" id="IPR000835">
    <property type="entry name" value="HTH_MarR-typ"/>
</dbReference>
<organism evidence="2 3">
    <name type="scientific">Polyangium fumosum</name>
    <dbReference type="NCBI Taxonomy" id="889272"/>
    <lineage>
        <taxon>Bacteria</taxon>
        <taxon>Pseudomonadati</taxon>
        <taxon>Myxococcota</taxon>
        <taxon>Polyangia</taxon>
        <taxon>Polyangiales</taxon>
        <taxon>Polyangiaceae</taxon>
        <taxon>Polyangium</taxon>
    </lineage>
</organism>
<dbReference type="PANTHER" id="PTHR33164">
    <property type="entry name" value="TRANSCRIPTIONAL REGULATOR, MARR FAMILY"/>
    <property type="match status" value="1"/>
</dbReference>
<dbReference type="RefSeq" id="WP_136933959.1">
    <property type="nucleotide sequence ID" value="NZ_SSMQ01000056.1"/>
</dbReference>
<dbReference type="PROSITE" id="PS50995">
    <property type="entry name" value="HTH_MARR_2"/>
    <property type="match status" value="1"/>
</dbReference>
<accession>A0A4U1IY20</accession>
<dbReference type="EMBL" id="SSMQ01000056">
    <property type="protein sequence ID" value="TKC99476.1"/>
    <property type="molecule type" value="Genomic_DNA"/>
</dbReference>
<dbReference type="GO" id="GO:0003700">
    <property type="term" value="F:DNA-binding transcription factor activity"/>
    <property type="evidence" value="ECO:0007669"/>
    <property type="project" value="InterPro"/>
</dbReference>
<dbReference type="InterPro" id="IPR036388">
    <property type="entry name" value="WH-like_DNA-bd_sf"/>
</dbReference>
<dbReference type="InterPro" id="IPR039422">
    <property type="entry name" value="MarR/SlyA-like"/>
</dbReference>
<sequence length="142" mass="16292">MGKPSPWELWTLHFEMTMGVMAEVEPEVRAQGIEMKEFFLLGKLDDHPYPADLARALLMPKPTITFMVKRLEAAGFVKRQTEADDLRRFRLTLTPSGRKAMEAARKILDEAFGRRLARLSTGERAELTRILVLLAEKHARTR</sequence>
<dbReference type="OrthoDB" id="32523at2"/>
<dbReference type="Proteomes" id="UP000309215">
    <property type="component" value="Unassembled WGS sequence"/>
</dbReference>
<reference evidence="2 3" key="1">
    <citation type="submission" date="2019-04" db="EMBL/GenBank/DDBJ databases">
        <authorList>
            <person name="Li Y."/>
            <person name="Wang J."/>
        </authorList>
    </citation>
    <scope>NUCLEOTIDE SEQUENCE [LARGE SCALE GENOMIC DNA]</scope>
    <source>
        <strain evidence="2 3">DSM 14668</strain>
    </source>
</reference>
<proteinExistence type="predicted"/>
<name>A0A4U1IY20_9BACT</name>
<comment type="caution">
    <text evidence="2">The sequence shown here is derived from an EMBL/GenBank/DDBJ whole genome shotgun (WGS) entry which is preliminary data.</text>
</comment>
<dbReference type="SUPFAM" id="SSF46785">
    <property type="entry name" value="Winged helix' DNA-binding domain"/>
    <property type="match status" value="1"/>
</dbReference>
<dbReference type="InterPro" id="IPR036390">
    <property type="entry name" value="WH_DNA-bd_sf"/>
</dbReference>
<dbReference type="PRINTS" id="PR00598">
    <property type="entry name" value="HTHMARR"/>
</dbReference>
<dbReference type="AlphaFoldDB" id="A0A4U1IY20"/>
<dbReference type="SMART" id="SM00347">
    <property type="entry name" value="HTH_MARR"/>
    <property type="match status" value="1"/>
</dbReference>
<evidence type="ECO:0000259" key="1">
    <source>
        <dbReference type="PROSITE" id="PS50995"/>
    </source>
</evidence>
<evidence type="ECO:0000313" key="2">
    <source>
        <dbReference type="EMBL" id="TKC99476.1"/>
    </source>
</evidence>
<dbReference type="Pfam" id="PF01047">
    <property type="entry name" value="MarR"/>
    <property type="match status" value="1"/>
</dbReference>
<dbReference type="GO" id="GO:0006950">
    <property type="term" value="P:response to stress"/>
    <property type="evidence" value="ECO:0007669"/>
    <property type="project" value="TreeGrafter"/>
</dbReference>